<dbReference type="AlphaFoldDB" id="A0A5N3PHV2"/>
<dbReference type="Gene3D" id="3.40.390.10">
    <property type="entry name" value="Collagenase (Catalytic Domain)"/>
    <property type="match status" value="1"/>
</dbReference>
<accession>A0A5N3PHV2</accession>
<evidence type="ECO:0000313" key="2">
    <source>
        <dbReference type="Proteomes" id="UP000325684"/>
    </source>
</evidence>
<proteinExistence type="predicted"/>
<gene>
    <name evidence="1" type="ORF">FEZ63_03930</name>
</gene>
<comment type="caution">
    <text evidence="1">The sequence shown here is derived from an EMBL/GenBank/DDBJ whole genome shotgun (WGS) entry which is preliminary data.</text>
</comment>
<dbReference type="Proteomes" id="UP000325684">
    <property type="component" value="Unassembled WGS sequence"/>
</dbReference>
<dbReference type="InterPro" id="IPR024079">
    <property type="entry name" value="MetalloPept_cat_dom_sf"/>
</dbReference>
<name>A0A5N3PHV2_9HYPH</name>
<protein>
    <recommendedName>
        <fullName evidence="3">Matrixin family metalloprotease</fullName>
    </recommendedName>
</protein>
<evidence type="ECO:0000313" key="1">
    <source>
        <dbReference type="EMBL" id="KAB0269253.1"/>
    </source>
</evidence>
<reference evidence="1 2" key="1">
    <citation type="journal article" date="2019" name="Microorganisms">
        <title>Genome Insights into the Novel Species Microvirga brassicacearum, a Rapeseed Endophyte with Biotechnological Potential.</title>
        <authorList>
            <person name="Jimenez-Gomez A."/>
            <person name="Saati-Santamaria Z."/>
            <person name="Igual J.M."/>
            <person name="Rivas R."/>
            <person name="Mateos P.F."/>
            <person name="Garcia-Fraile P."/>
        </authorList>
    </citation>
    <scope>NUCLEOTIDE SEQUENCE [LARGE SCALE GENOMIC DNA]</scope>
    <source>
        <strain evidence="1 2">CDVBN77</strain>
    </source>
</reference>
<keyword evidence="2" id="KW-1185">Reference proteome</keyword>
<dbReference type="EMBL" id="VCMV01000003">
    <property type="protein sequence ID" value="KAB0269253.1"/>
    <property type="molecule type" value="Genomic_DNA"/>
</dbReference>
<evidence type="ECO:0008006" key="3">
    <source>
        <dbReference type="Google" id="ProtNLM"/>
    </source>
</evidence>
<sequence>MTRFWAGALGAVLSLIGIADAQAFVVCGFHERPFIMRAIFWNSEFWVDMVANEAGKWNAVHPVVSVDRERRSTVPTGRDNLNVISWLSDASLQSAYGEAWGTSVGITLIWSDGECGRIVEADMIFNPSITLFTSQRQVPYSLGFQEIALHELGHALTLDHEETTPAVMTDGVAVSNVLYTQDKVGWFRSAQFRFSPQDKSDMGIFPLRAAGGAKRYATISPSTVAAGSTFTVRDISVENLSSGITFPNPQFRAFLVPISGAFITTLGTFNWASFCGFCSWGGNLTFSVPAGLTPGQYRFWIELSGSDNDLSNNVAQIGLVTVP</sequence>
<organism evidence="1 2">
    <name type="scientific">Microvirga brassicacearum</name>
    <dbReference type="NCBI Taxonomy" id="2580413"/>
    <lineage>
        <taxon>Bacteria</taxon>
        <taxon>Pseudomonadati</taxon>
        <taxon>Pseudomonadota</taxon>
        <taxon>Alphaproteobacteria</taxon>
        <taxon>Hyphomicrobiales</taxon>
        <taxon>Methylobacteriaceae</taxon>
        <taxon>Microvirga</taxon>
    </lineage>
</organism>
<dbReference type="GO" id="GO:0008237">
    <property type="term" value="F:metallopeptidase activity"/>
    <property type="evidence" value="ECO:0007669"/>
    <property type="project" value="InterPro"/>
</dbReference>
<dbReference type="SUPFAM" id="SSF55486">
    <property type="entry name" value="Metalloproteases ('zincins'), catalytic domain"/>
    <property type="match status" value="1"/>
</dbReference>